<keyword evidence="8" id="KW-1185">Reference proteome</keyword>
<evidence type="ECO:0000313" key="8">
    <source>
        <dbReference type="Proteomes" id="UP000515312"/>
    </source>
</evidence>
<evidence type="ECO:0000259" key="6">
    <source>
        <dbReference type="Pfam" id="PF14833"/>
    </source>
</evidence>
<evidence type="ECO:0000256" key="4">
    <source>
        <dbReference type="PIRSR" id="PIRSR000103-1"/>
    </source>
</evidence>
<dbReference type="Gene3D" id="1.10.1040.10">
    <property type="entry name" value="N-(1-d-carboxylethyl)-l-norvaline Dehydrogenase, domain 2"/>
    <property type="match status" value="1"/>
</dbReference>
<dbReference type="GO" id="GO:0051287">
    <property type="term" value="F:NAD binding"/>
    <property type="evidence" value="ECO:0007669"/>
    <property type="project" value="InterPro"/>
</dbReference>
<feature type="domain" description="3-hydroxyisobutyrate dehydrogenase-like NAD-binding" evidence="6">
    <location>
        <begin position="164"/>
        <end position="283"/>
    </location>
</feature>
<dbReference type="GO" id="GO:0004616">
    <property type="term" value="F:phosphogluconate dehydrogenase (decarboxylating) activity"/>
    <property type="evidence" value="ECO:0007669"/>
    <property type="project" value="InterPro"/>
</dbReference>
<accession>A0A7G8BG40</accession>
<comment type="similarity">
    <text evidence="1">Belongs to the HIBADH-related family.</text>
</comment>
<organism evidence="7 8">
    <name type="scientific">Alloacidobacterium dinghuense</name>
    <dbReference type="NCBI Taxonomy" id="2763107"/>
    <lineage>
        <taxon>Bacteria</taxon>
        <taxon>Pseudomonadati</taxon>
        <taxon>Acidobacteriota</taxon>
        <taxon>Terriglobia</taxon>
        <taxon>Terriglobales</taxon>
        <taxon>Acidobacteriaceae</taxon>
        <taxon>Alloacidobacterium</taxon>
    </lineage>
</organism>
<evidence type="ECO:0000259" key="5">
    <source>
        <dbReference type="Pfam" id="PF03446"/>
    </source>
</evidence>
<dbReference type="InterPro" id="IPR006115">
    <property type="entry name" value="6PGDH_NADP-bd"/>
</dbReference>
<dbReference type="GO" id="GO:0016054">
    <property type="term" value="P:organic acid catabolic process"/>
    <property type="evidence" value="ECO:0007669"/>
    <property type="project" value="UniProtKB-ARBA"/>
</dbReference>
<feature type="domain" description="6-phosphogluconate dehydrogenase NADP-binding" evidence="5">
    <location>
        <begin position="4"/>
        <end position="161"/>
    </location>
</feature>
<protein>
    <submittedName>
        <fullName evidence="7">NAD(P)-dependent oxidoreductase</fullName>
    </submittedName>
</protein>
<dbReference type="RefSeq" id="WP_186742199.1">
    <property type="nucleotide sequence ID" value="NZ_CP060394.1"/>
</dbReference>
<feature type="active site" evidence="4">
    <location>
        <position position="170"/>
    </location>
</feature>
<evidence type="ECO:0000256" key="1">
    <source>
        <dbReference type="ARBA" id="ARBA00009080"/>
    </source>
</evidence>
<dbReference type="Gene3D" id="3.40.50.720">
    <property type="entry name" value="NAD(P)-binding Rossmann-like Domain"/>
    <property type="match status" value="1"/>
</dbReference>
<dbReference type="InterPro" id="IPR008927">
    <property type="entry name" value="6-PGluconate_DH-like_C_sf"/>
</dbReference>
<dbReference type="SUPFAM" id="SSF51735">
    <property type="entry name" value="NAD(P)-binding Rossmann-fold domains"/>
    <property type="match status" value="1"/>
</dbReference>
<dbReference type="InterPro" id="IPR002204">
    <property type="entry name" value="3-OH-isobutyrate_DH-rel_CS"/>
</dbReference>
<dbReference type="InterPro" id="IPR036291">
    <property type="entry name" value="NAD(P)-bd_dom_sf"/>
</dbReference>
<keyword evidence="3" id="KW-0520">NAD</keyword>
<keyword evidence="2" id="KW-0560">Oxidoreductase</keyword>
<dbReference type="InterPro" id="IPR029154">
    <property type="entry name" value="HIBADH-like_NADP-bd"/>
</dbReference>
<name>A0A7G8BG40_9BACT</name>
<dbReference type="InterPro" id="IPR015815">
    <property type="entry name" value="HIBADH-related"/>
</dbReference>
<evidence type="ECO:0000313" key="7">
    <source>
        <dbReference type="EMBL" id="QNI31510.1"/>
    </source>
</evidence>
<proteinExistence type="inferred from homology"/>
<dbReference type="Pfam" id="PF03446">
    <property type="entry name" value="NAD_binding_2"/>
    <property type="match status" value="1"/>
</dbReference>
<gene>
    <name evidence="7" type="ORF">H7849_20915</name>
</gene>
<dbReference type="PANTHER" id="PTHR43060:SF15">
    <property type="entry name" value="3-HYDROXYISOBUTYRATE DEHYDROGENASE-LIKE 1, MITOCHONDRIAL-RELATED"/>
    <property type="match status" value="1"/>
</dbReference>
<reference evidence="7 8" key="1">
    <citation type="submission" date="2020-08" db="EMBL/GenBank/DDBJ databases">
        <title>Edaphobacter telluris sp. nov. and Acidobacterium dinghuensis sp. nov., two acidobacteria isolated from forest soil.</title>
        <authorList>
            <person name="Fu J."/>
            <person name="Qiu L."/>
        </authorList>
    </citation>
    <scope>NUCLEOTIDE SEQUENCE [LARGE SCALE GENOMIC DNA]</scope>
    <source>
        <strain evidence="7">4Y35</strain>
    </source>
</reference>
<dbReference type="EMBL" id="CP060394">
    <property type="protein sequence ID" value="QNI31510.1"/>
    <property type="molecule type" value="Genomic_DNA"/>
</dbReference>
<dbReference type="GO" id="GO:0050661">
    <property type="term" value="F:NADP binding"/>
    <property type="evidence" value="ECO:0007669"/>
    <property type="project" value="InterPro"/>
</dbReference>
<dbReference type="PRINTS" id="PR00076">
    <property type="entry name" value="6PGDHDRGNASE"/>
</dbReference>
<dbReference type="Proteomes" id="UP000515312">
    <property type="component" value="Chromosome"/>
</dbReference>
<dbReference type="SUPFAM" id="SSF48179">
    <property type="entry name" value="6-phosphogluconate dehydrogenase C-terminal domain-like"/>
    <property type="match status" value="1"/>
</dbReference>
<evidence type="ECO:0000256" key="2">
    <source>
        <dbReference type="ARBA" id="ARBA00023002"/>
    </source>
</evidence>
<dbReference type="PANTHER" id="PTHR43060">
    <property type="entry name" value="3-HYDROXYISOBUTYRATE DEHYDROGENASE-LIKE 1, MITOCHONDRIAL-RELATED"/>
    <property type="match status" value="1"/>
</dbReference>
<dbReference type="InterPro" id="IPR006183">
    <property type="entry name" value="Pgluconate_DH"/>
</dbReference>
<dbReference type="InterPro" id="IPR013328">
    <property type="entry name" value="6PGD_dom2"/>
</dbReference>
<dbReference type="PROSITE" id="PS00895">
    <property type="entry name" value="3_HYDROXYISOBUT_DH"/>
    <property type="match status" value="1"/>
</dbReference>
<dbReference type="Pfam" id="PF14833">
    <property type="entry name" value="NAD_binding_11"/>
    <property type="match status" value="1"/>
</dbReference>
<dbReference type="KEGG" id="adin:H7849_20915"/>
<sequence length="293" mass="30979">MPETIGFVGLGIMGSGMVKNLTAKGHAVRVWNRTESKAAELAQSLKIDHARTIKDLAASSSILMLCVTNTSDVEQVVNEAASTLKKGSLVIDSSTISPKATEEFAAKLREQGIGFVDAPVSGGSEGAAQGTLAIMAGGSEEDFHRARPILEAIGTRITHMGPAGKGQVTKLLNQILVVVNMLAVSEALMFGEAAQLDLKKAVTAVEAGAGGSWMLSKRAPQVLDNYWKPGFTIDLQQKDVDLVLEYAGELGVPLIATGMIRQLYARLQKEGKGHLGNHALIQALEPLMPAVNK</sequence>
<dbReference type="AlphaFoldDB" id="A0A7G8BG40"/>
<dbReference type="PIRSF" id="PIRSF000103">
    <property type="entry name" value="HIBADH"/>
    <property type="match status" value="1"/>
</dbReference>
<evidence type="ECO:0000256" key="3">
    <source>
        <dbReference type="ARBA" id="ARBA00023027"/>
    </source>
</evidence>